<protein>
    <submittedName>
        <fullName evidence="1">Uncharacterized protein</fullName>
    </submittedName>
</protein>
<evidence type="ECO:0000313" key="1">
    <source>
        <dbReference type="EMBL" id="MBM7471867.1"/>
    </source>
</evidence>
<gene>
    <name evidence="1" type="ORF">JOE66_001501</name>
</gene>
<evidence type="ECO:0000313" key="2">
    <source>
        <dbReference type="Proteomes" id="UP000776164"/>
    </source>
</evidence>
<accession>A0ABS2L444</accession>
<keyword evidence="2" id="KW-1185">Reference proteome</keyword>
<dbReference type="Proteomes" id="UP000776164">
    <property type="component" value="Unassembled WGS sequence"/>
</dbReference>
<name>A0ABS2L444_9MICO</name>
<dbReference type="EMBL" id="JAFBBU010000001">
    <property type="protein sequence ID" value="MBM7471867.1"/>
    <property type="molecule type" value="Genomic_DNA"/>
</dbReference>
<proteinExistence type="predicted"/>
<organism evidence="1 2">
    <name type="scientific">Subtercola frigoramans</name>
    <dbReference type="NCBI Taxonomy" id="120298"/>
    <lineage>
        <taxon>Bacteria</taxon>
        <taxon>Bacillati</taxon>
        <taxon>Actinomycetota</taxon>
        <taxon>Actinomycetes</taxon>
        <taxon>Micrococcales</taxon>
        <taxon>Microbacteriaceae</taxon>
        <taxon>Subtercola</taxon>
    </lineage>
</organism>
<comment type="caution">
    <text evidence="1">The sequence shown here is derived from an EMBL/GenBank/DDBJ whole genome shotgun (WGS) entry which is preliminary data.</text>
</comment>
<reference evidence="1 2" key="1">
    <citation type="submission" date="2021-01" db="EMBL/GenBank/DDBJ databases">
        <title>Sequencing the genomes of 1000 actinobacteria strains.</title>
        <authorList>
            <person name="Klenk H.-P."/>
        </authorList>
    </citation>
    <scope>NUCLEOTIDE SEQUENCE [LARGE SCALE GENOMIC DNA]</scope>
    <source>
        <strain evidence="1 2">DSM 13057</strain>
    </source>
</reference>
<sequence>MTDLLRADAMMRAAKLYLRTASSARFGPSAQGTT</sequence>